<dbReference type="OrthoDB" id="1302069at2759"/>
<keyword evidence="3" id="KW-1185">Reference proteome</keyword>
<evidence type="ECO:0000313" key="2">
    <source>
        <dbReference type="EMBL" id="KAG5619507.1"/>
    </source>
</evidence>
<evidence type="ECO:0008006" key="4">
    <source>
        <dbReference type="Google" id="ProtNLM"/>
    </source>
</evidence>
<dbReference type="AlphaFoldDB" id="A0A9J6A5D4"/>
<keyword evidence="1" id="KW-1133">Transmembrane helix</keyword>
<name>A0A9J6A5D4_SOLCO</name>
<dbReference type="Proteomes" id="UP000824120">
    <property type="component" value="Chromosome 2"/>
</dbReference>
<reference evidence="2 3" key="1">
    <citation type="submission" date="2020-09" db="EMBL/GenBank/DDBJ databases">
        <title>De no assembly of potato wild relative species, Solanum commersonii.</title>
        <authorList>
            <person name="Cho K."/>
        </authorList>
    </citation>
    <scope>NUCLEOTIDE SEQUENCE [LARGE SCALE GENOMIC DNA]</scope>
    <source>
        <strain evidence="2">LZ3.2</strain>
        <tissue evidence="2">Leaf</tissue>
    </source>
</reference>
<dbReference type="EMBL" id="JACXVP010000002">
    <property type="protein sequence ID" value="KAG5619507.1"/>
    <property type="molecule type" value="Genomic_DNA"/>
</dbReference>
<keyword evidence="1" id="KW-0472">Membrane</keyword>
<gene>
    <name evidence="2" type="ORF">H5410_004725</name>
</gene>
<sequence length="119" mass="13777">MNTTPKLVAVYKAMLAIIMWVIWKRNKIKHGGKVQELIMKFIKTLYHWVKIGKESWPQIIALLEKYKPRLHCLAVIWQFPENDSLKYNTDGACWGNPGKCALAFCIRDAIGDLIYAKAR</sequence>
<organism evidence="2 3">
    <name type="scientific">Solanum commersonii</name>
    <name type="common">Commerson's wild potato</name>
    <name type="synonym">Commerson's nightshade</name>
    <dbReference type="NCBI Taxonomy" id="4109"/>
    <lineage>
        <taxon>Eukaryota</taxon>
        <taxon>Viridiplantae</taxon>
        <taxon>Streptophyta</taxon>
        <taxon>Embryophyta</taxon>
        <taxon>Tracheophyta</taxon>
        <taxon>Spermatophyta</taxon>
        <taxon>Magnoliopsida</taxon>
        <taxon>eudicotyledons</taxon>
        <taxon>Gunneridae</taxon>
        <taxon>Pentapetalae</taxon>
        <taxon>asterids</taxon>
        <taxon>lamiids</taxon>
        <taxon>Solanales</taxon>
        <taxon>Solanaceae</taxon>
        <taxon>Solanoideae</taxon>
        <taxon>Solaneae</taxon>
        <taxon>Solanum</taxon>
    </lineage>
</organism>
<evidence type="ECO:0000313" key="3">
    <source>
        <dbReference type="Proteomes" id="UP000824120"/>
    </source>
</evidence>
<proteinExistence type="predicted"/>
<evidence type="ECO:0000256" key="1">
    <source>
        <dbReference type="SAM" id="Phobius"/>
    </source>
</evidence>
<accession>A0A9J6A5D4</accession>
<protein>
    <recommendedName>
        <fullName evidence="4">RNase H family protein</fullName>
    </recommendedName>
</protein>
<keyword evidence="1" id="KW-0812">Transmembrane</keyword>
<comment type="caution">
    <text evidence="2">The sequence shown here is derived from an EMBL/GenBank/DDBJ whole genome shotgun (WGS) entry which is preliminary data.</text>
</comment>
<feature type="transmembrane region" description="Helical" evidence="1">
    <location>
        <begin position="6"/>
        <end position="23"/>
    </location>
</feature>